<keyword evidence="5" id="KW-1185">Reference proteome</keyword>
<keyword evidence="2" id="KW-1133">Transmembrane helix</keyword>
<name>A0AAN9PP32_CANGL</name>
<comment type="caution">
    <text evidence="4">The sequence shown here is derived from an EMBL/GenBank/DDBJ whole genome shotgun (WGS) entry which is preliminary data.</text>
</comment>
<keyword evidence="2" id="KW-0472">Membrane</keyword>
<evidence type="ECO:0000313" key="4">
    <source>
        <dbReference type="EMBL" id="KAK7305134.1"/>
    </source>
</evidence>
<evidence type="ECO:0000259" key="3">
    <source>
        <dbReference type="Pfam" id="PF13968"/>
    </source>
</evidence>
<keyword evidence="2" id="KW-0812">Transmembrane</keyword>
<reference evidence="4 5" key="1">
    <citation type="submission" date="2024-01" db="EMBL/GenBank/DDBJ databases">
        <title>The genomes of 5 underutilized Papilionoideae crops provide insights into root nodulation and disease resistanc.</title>
        <authorList>
            <person name="Jiang F."/>
        </authorList>
    </citation>
    <scope>NUCLEOTIDE SEQUENCE [LARGE SCALE GENOMIC DNA]</scope>
    <source>
        <strain evidence="4">LVBAO_FW01</strain>
        <tissue evidence="4">Leaves</tissue>
    </source>
</reference>
<feature type="transmembrane region" description="Helical" evidence="2">
    <location>
        <begin position="142"/>
        <end position="158"/>
    </location>
</feature>
<feature type="transmembrane region" description="Helical" evidence="2">
    <location>
        <begin position="89"/>
        <end position="107"/>
    </location>
</feature>
<feature type="transmembrane region" description="Helical" evidence="2">
    <location>
        <begin position="119"/>
        <end position="136"/>
    </location>
</feature>
<sequence length="733" mass="85960">MLNLIPEFVRNIWSKWDIRCVVLTSLLLQITLNFLTPFRKRTRNSMVILSVWFSYLFADYTANFGVGLISDKYGDEDTSNSNNGFLIAFWAPFLLLHLGGPDTITAFSLEDNELWLRHMLGLVVQVCLTAYVFLLTLPANTFWLPTTFVFLAGIIKFSERTRSLQLASFSNSQQSFKSVGELYQKYLVLCTKKLNKEFPPGRDEECDNSSKAMHEQAQMDKHKKERLDDVSVVTLAFLLFHVYKMVFVETKVRYTKRFVNEYFDNLTAIDALRVVEVELNFIYEALYTKASLVHNKVGFFFRFVSITCVVVALILFAFDQKHGCNEFDVRVTYILLYGAVALDVVSFFILIFSDHTFACLNITILDDSYQNGNFRWIRNLYTFIFRCFLKLRRPKCCPRWPESISGFNFISYCLHKRKGWIERTINCIGAGELEQWALEEKNALCQELWIFIFKEFQRKRMEMKDELFDNDKILNYRGEWIIRKDEILQKDQEKWMKFVDIKTVSFEQNIIQWHIATTFLFYGDDDVDVKPRSGSVDHETNEDVKLHRDFSKLLSDYMLYLLVMNPTMMSNFKEIGFEERWENYCYYTTDLFQREIDTKADNKILPPIKKIGESIEKFFTIGKSSSEDATKNTKKLREACDIFYNSISDPSQDITRDNLQVFNHAVTLTEMLKELEGTHKWKIIAQVWVEMLSYAASNCRSLNHAQQLGKGRDFISLVWLLMSKFGLGKRFTV</sequence>
<gene>
    <name evidence="4" type="ORF">VNO77_43034</name>
</gene>
<evidence type="ECO:0000256" key="1">
    <source>
        <dbReference type="SAM" id="MobiDB-lite"/>
    </source>
</evidence>
<dbReference type="InterPro" id="IPR007658">
    <property type="entry name" value="DUF594"/>
</dbReference>
<dbReference type="AlphaFoldDB" id="A0AAN9PP32"/>
<evidence type="ECO:0000256" key="2">
    <source>
        <dbReference type="SAM" id="Phobius"/>
    </source>
</evidence>
<dbReference type="Pfam" id="PF13968">
    <property type="entry name" value="DUF4220"/>
    <property type="match status" value="1"/>
</dbReference>
<dbReference type="EMBL" id="JAYMYQ010000011">
    <property type="protein sequence ID" value="KAK7305134.1"/>
    <property type="molecule type" value="Genomic_DNA"/>
</dbReference>
<dbReference type="PANTHER" id="PTHR31325">
    <property type="entry name" value="OS01G0798800 PROTEIN-RELATED"/>
    <property type="match status" value="1"/>
</dbReference>
<proteinExistence type="predicted"/>
<feature type="transmembrane region" description="Helical" evidence="2">
    <location>
        <begin position="299"/>
        <end position="318"/>
    </location>
</feature>
<protein>
    <recommendedName>
        <fullName evidence="3">DUF4220 domain-containing protein</fullName>
    </recommendedName>
</protein>
<accession>A0AAN9PP32</accession>
<evidence type="ECO:0000313" key="5">
    <source>
        <dbReference type="Proteomes" id="UP001367508"/>
    </source>
</evidence>
<dbReference type="Proteomes" id="UP001367508">
    <property type="component" value="Unassembled WGS sequence"/>
</dbReference>
<feature type="transmembrane region" description="Helical" evidence="2">
    <location>
        <begin position="47"/>
        <end position="69"/>
    </location>
</feature>
<dbReference type="Pfam" id="PF04578">
    <property type="entry name" value="DUF594"/>
    <property type="match status" value="1"/>
</dbReference>
<organism evidence="4 5">
    <name type="scientific">Canavalia gladiata</name>
    <name type="common">Sword bean</name>
    <name type="synonym">Dolichos gladiatus</name>
    <dbReference type="NCBI Taxonomy" id="3824"/>
    <lineage>
        <taxon>Eukaryota</taxon>
        <taxon>Viridiplantae</taxon>
        <taxon>Streptophyta</taxon>
        <taxon>Embryophyta</taxon>
        <taxon>Tracheophyta</taxon>
        <taxon>Spermatophyta</taxon>
        <taxon>Magnoliopsida</taxon>
        <taxon>eudicotyledons</taxon>
        <taxon>Gunneridae</taxon>
        <taxon>Pentapetalae</taxon>
        <taxon>rosids</taxon>
        <taxon>fabids</taxon>
        <taxon>Fabales</taxon>
        <taxon>Fabaceae</taxon>
        <taxon>Papilionoideae</taxon>
        <taxon>50 kb inversion clade</taxon>
        <taxon>NPAAA clade</taxon>
        <taxon>indigoferoid/millettioid clade</taxon>
        <taxon>Phaseoleae</taxon>
        <taxon>Canavalia</taxon>
    </lineage>
</organism>
<feature type="region of interest" description="Disordered" evidence="1">
    <location>
        <begin position="201"/>
        <end position="222"/>
    </location>
</feature>
<feature type="transmembrane region" description="Helical" evidence="2">
    <location>
        <begin position="330"/>
        <end position="352"/>
    </location>
</feature>
<feature type="domain" description="DUF4220" evidence="3">
    <location>
        <begin position="52"/>
        <end position="412"/>
    </location>
</feature>
<dbReference type="InterPro" id="IPR025315">
    <property type="entry name" value="DUF4220"/>
</dbReference>
<feature type="transmembrane region" description="Helical" evidence="2">
    <location>
        <begin position="230"/>
        <end position="248"/>
    </location>
</feature>
<feature type="compositionally biased region" description="Basic and acidic residues" evidence="1">
    <location>
        <begin position="212"/>
        <end position="222"/>
    </location>
</feature>